<evidence type="ECO:0000259" key="2">
    <source>
        <dbReference type="Pfam" id="PF00551"/>
    </source>
</evidence>
<reference evidence="3 4" key="1">
    <citation type="journal article" date="2016" name="Nat. Commun.">
        <title>Thousands of microbial genomes shed light on interconnected biogeochemical processes in an aquifer system.</title>
        <authorList>
            <person name="Anantharaman K."/>
            <person name="Brown C.T."/>
            <person name="Hug L.A."/>
            <person name="Sharon I."/>
            <person name="Castelle C.J."/>
            <person name="Probst A.J."/>
            <person name="Thomas B.C."/>
            <person name="Singh A."/>
            <person name="Wilkins M.J."/>
            <person name="Karaoz U."/>
            <person name="Brodie E.L."/>
            <person name="Williams K.H."/>
            <person name="Hubbard S.S."/>
            <person name="Banfield J.F."/>
        </authorList>
    </citation>
    <scope>NUCLEOTIDE SEQUENCE [LARGE SCALE GENOMIC DNA]</scope>
</reference>
<dbReference type="InterPro" id="IPR036477">
    <property type="entry name" value="Formyl_transf_N_sf"/>
</dbReference>
<protein>
    <recommendedName>
        <fullName evidence="2">Formyl transferase N-terminal domain-containing protein</fullName>
    </recommendedName>
</protein>
<dbReference type="SUPFAM" id="SSF53328">
    <property type="entry name" value="Formyltransferase"/>
    <property type="match status" value="1"/>
</dbReference>
<organism evidence="3 4">
    <name type="scientific">Candidatus Magasanikbacteria bacterium RIFCSPHIGHO2_01_FULL_33_34</name>
    <dbReference type="NCBI Taxonomy" id="1798671"/>
    <lineage>
        <taxon>Bacteria</taxon>
        <taxon>Candidatus Magasanikiibacteriota</taxon>
    </lineage>
</organism>
<dbReference type="GO" id="GO:0004479">
    <property type="term" value="F:methionyl-tRNA formyltransferase activity"/>
    <property type="evidence" value="ECO:0007669"/>
    <property type="project" value="TreeGrafter"/>
</dbReference>
<dbReference type="GO" id="GO:0005829">
    <property type="term" value="C:cytosol"/>
    <property type="evidence" value="ECO:0007669"/>
    <property type="project" value="TreeGrafter"/>
</dbReference>
<gene>
    <name evidence="3" type="ORF">A2725_01015</name>
</gene>
<feature type="domain" description="Formyl transferase N-terminal" evidence="2">
    <location>
        <begin position="43"/>
        <end position="135"/>
    </location>
</feature>
<evidence type="ECO:0000313" key="4">
    <source>
        <dbReference type="Proteomes" id="UP000177067"/>
    </source>
</evidence>
<dbReference type="Proteomes" id="UP000177067">
    <property type="component" value="Unassembled WGS sequence"/>
</dbReference>
<evidence type="ECO:0000313" key="3">
    <source>
        <dbReference type="EMBL" id="OGH59392.1"/>
    </source>
</evidence>
<accession>A0A1F6LJ05</accession>
<name>A0A1F6LJ05_9BACT</name>
<feature type="region of interest" description="Disordered" evidence="1">
    <location>
        <begin position="150"/>
        <end position="173"/>
    </location>
</feature>
<dbReference type="Pfam" id="PF00551">
    <property type="entry name" value="Formyl_trans_N"/>
    <property type="match status" value="1"/>
</dbReference>
<dbReference type="EMBL" id="MFPS01000007">
    <property type="protein sequence ID" value="OGH59392.1"/>
    <property type="molecule type" value="Genomic_DNA"/>
</dbReference>
<comment type="caution">
    <text evidence="3">The sequence shown here is derived from an EMBL/GenBank/DDBJ whole genome shotgun (WGS) entry which is preliminary data.</text>
</comment>
<dbReference type="PANTHER" id="PTHR11138:SF5">
    <property type="entry name" value="METHIONYL-TRNA FORMYLTRANSFERASE, MITOCHONDRIAL"/>
    <property type="match status" value="1"/>
</dbReference>
<dbReference type="AlphaFoldDB" id="A0A1F6LJ05"/>
<sequence>MKITLLMDNPKSWFYKYTKDLKNILEERGHEVFLVHTIDEVQNGELAFFLSCEKIIKKEIRDLSKLSLVVHSSDLPNGKGWSPMTWSILEGKSEITNTLFEAVDAVDAGNIYMQNQIKFEGHELLSELHQKQGEKINELILDFVDKYPSVDGKPQSGEESFYKKRSDEDSELDTEKTLAEQFNLLRVVDNEKYPAFFEYKGKKYILKIYKEE</sequence>
<dbReference type="InterPro" id="IPR002376">
    <property type="entry name" value="Formyl_transf_N"/>
</dbReference>
<proteinExistence type="predicted"/>
<dbReference type="Gene3D" id="3.40.50.12230">
    <property type="match status" value="1"/>
</dbReference>
<evidence type="ECO:0000256" key="1">
    <source>
        <dbReference type="SAM" id="MobiDB-lite"/>
    </source>
</evidence>
<dbReference type="PANTHER" id="PTHR11138">
    <property type="entry name" value="METHIONYL-TRNA FORMYLTRANSFERASE"/>
    <property type="match status" value="1"/>
</dbReference>
<feature type="compositionally biased region" description="Basic and acidic residues" evidence="1">
    <location>
        <begin position="160"/>
        <end position="173"/>
    </location>
</feature>